<name>A0A367FPA2_9ACTN</name>
<sequence>MRSLSCVLVREGPSDDWFLPIFLRRALEAMVLESFPACREIQEIRSMVKAGNQHPEPVLKALDGERGAFDVVLYHHDGAPPTKSDPVIARMRRTWDNSAFTEPLVTVVPMRETEAWILADHEALARALSVRRLRNGLVSGAAVEGCPDPKAVLEGLLKGEAGMNPAKPGVVRDFYISMAEFADVGVLRKVPAFQQWWNDMIKALEGLGYQHG</sequence>
<evidence type="ECO:0000313" key="2">
    <source>
        <dbReference type="Proteomes" id="UP000253094"/>
    </source>
</evidence>
<keyword evidence="2" id="KW-1185">Reference proteome</keyword>
<dbReference type="InterPro" id="IPR025455">
    <property type="entry name" value="DUF4276"/>
</dbReference>
<accession>A0A367FPA2</accession>
<organism evidence="1 2">
    <name type="scientific">Sphaerisporangium album</name>
    <dbReference type="NCBI Taxonomy" id="509200"/>
    <lineage>
        <taxon>Bacteria</taxon>
        <taxon>Bacillati</taxon>
        <taxon>Actinomycetota</taxon>
        <taxon>Actinomycetes</taxon>
        <taxon>Streptosporangiales</taxon>
        <taxon>Streptosporangiaceae</taxon>
        <taxon>Sphaerisporangium</taxon>
    </lineage>
</organism>
<dbReference type="Pfam" id="PF14103">
    <property type="entry name" value="DUF4276"/>
    <property type="match status" value="1"/>
</dbReference>
<gene>
    <name evidence="1" type="ORF">DQ384_06975</name>
</gene>
<dbReference type="Proteomes" id="UP000253094">
    <property type="component" value="Unassembled WGS sequence"/>
</dbReference>
<evidence type="ECO:0000313" key="1">
    <source>
        <dbReference type="EMBL" id="RCG32236.1"/>
    </source>
</evidence>
<dbReference type="EMBL" id="QOIL01000003">
    <property type="protein sequence ID" value="RCG32236.1"/>
    <property type="molecule type" value="Genomic_DNA"/>
</dbReference>
<protein>
    <submittedName>
        <fullName evidence="1">DUF4276 family protein</fullName>
    </submittedName>
</protein>
<comment type="caution">
    <text evidence="1">The sequence shown here is derived from an EMBL/GenBank/DDBJ whole genome shotgun (WGS) entry which is preliminary data.</text>
</comment>
<proteinExistence type="predicted"/>
<reference evidence="1 2" key="1">
    <citation type="submission" date="2018-06" db="EMBL/GenBank/DDBJ databases">
        <title>Sphaerisporangium craniellae sp. nov., isolated from a marine sponge in the South China Sea.</title>
        <authorList>
            <person name="Li L."/>
        </authorList>
    </citation>
    <scope>NUCLEOTIDE SEQUENCE [LARGE SCALE GENOMIC DNA]</scope>
    <source>
        <strain evidence="1 2">CCTCC AA 208026</strain>
    </source>
</reference>
<dbReference type="AlphaFoldDB" id="A0A367FPA2"/>
<dbReference type="OrthoDB" id="3687853at2"/>